<evidence type="ECO:0000256" key="1">
    <source>
        <dbReference type="ARBA" id="ARBA00007039"/>
    </source>
</evidence>
<organism evidence="2">
    <name type="scientific">Siphoviridae sp. ct5op20</name>
    <dbReference type="NCBI Taxonomy" id="2826295"/>
    <lineage>
        <taxon>Viruses</taxon>
        <taxon>Duplodnaviria</taxon>
        <taxon>Heunggongvirae</taxon>
        <taxon>Uroviricota</taxon>
        <taxon>Caudoviricetes</taxon>
    </lineage>
</organism>
<dbReference type="GO" id="GO:0004176">
    <property type="term" value="F:ATP-dependent peptidase activity"/>
    <property type="evidence" value="ECO:0007669"/>
    <property type="project" value="InterPro"/>
</dbReference>
<dbReference type="GO" id="GO:0006515">
    <property type="term" value="P:protein quality control for misfolded or incompletely synthesized proteins"/>
    <property type="evidence" value="ECO:0007669"/>
    <property type="project" value="TreeGrafter"/>
</dbReference>
<reference evidence="2" key="1">
    <citation type="journal article" date="2021" name="Proc. Natl. Acad. Sci. U.S.A.">
        <title>A Catalog of Tens of Thousands of Viruses from Human Metagenomes Reveals Hidden Associations with Chronic Diseases.</title>
        <authorList>
            <person name="Tisza M.J."/>
            <person name="Buck C.B."/>
        </authorList>
    </citation>
    <scope>NUCLEOTIDE SEQUENCE</scope>
    <source>
        <strain evidence="2">Ct5op20</strain>
    </source>
</reference>
<evidence type="ECO:0008006" key="3">
    <source>
        <dbReference type="Google" id="ProtNLM"/>
    </source>
</evidence>
<dbReference type="Gene3D" id="3.90.226.10">
    <property type="entry name" value="2-enoyl-CoA Hydratase, Chain A, domain 1"/>
    <property type="match status" value="1"/>
</dbReference>
<comment type="similarity">
    <text evidence="1">Belongs to the peptidase S14 family.</text>
</comment>
<dbReference type="Pfam" id="PF00574">
    <property type="entry name" value="CLP_protease"/>
    <property type="match status" value="1"/>
</dbReference>
<dbReference type="GO" id="GO:0009368">
    <property type="term" value="C:endopeptidase Clp complex"/>
    <property type="evidence" value="ECO:0007669"/>
    <property type="project" value="TreeGrafter"/>
</dbReference>
<dbReference type="InterPro" id="IPR001907">
    <property type="entry name" value="ClpP"/>
</dbReference>
<dbReference type="PANTHER" id="PTHR10381">
    <property type="entry name" value="ATP-DEPENDENT CLP PROTEASE PROTEOLYTIC SUBUNIT"/>
    <property type="match status" value="1"/>
</dbReference>
<dbReference type="PRINTS" id="PR00127">
    <property type="entry name" value="CLPPROTEASEP"/>
</dbReference>
<name>A0A8S5NR10_9CAUD</name>
<dbReference type="PANTHER" id="PTHR10381:SF11">
    <property type="entry name" value="ATP-DEPENDENT CLP PROTEASE PROTEOLYTIC SUBUNIT, MITOCHONDRIAL"/>
    <property type="match status" value="1"/>
</dbReference>
<proteinExistence type="inferred from homology"/>
<dbReference type="SUPFAM" id="SSF52096">
    <property type="entry name" value="ClpP/crotonase"/>
    <property type="match status" value="1"/>
</dbReference>
<dbReference type="InterPro" id="IPR023562">
    <property type="entry name" value="ClpP/TepA"/>
</dbReference>
<evidence type="ECO:0000313" key="2">
    <source>
        <dbReference type="EMBL" id="DAD96828.1"/>
    </source>
</evidence>
<dbReference type="EMBL" id="BK015225">
    <property type="protein sequence ID" value="DAD96828.1"/>
    <property type="molecule type" value="Genomic_DNA"/>
</dbReference>
<accession>A0A8S5NR10</accession>
<dbReference type="InterPro" id="IPR029045">
    <property type="entry name" value="ClpP/crotonase-like_dom_sf"/>
</dbReference>
<sequence length="185" mass="21572">MQYYLDRKERVIWIDKDIDDDLFNEIRQVIQYNREDEKNKIPVEKRKVIRILLQSYGGTLDSCFALLDIMKISKTPIYTYNLNACMSAAALIYLNGHKRFAMPKSTVLIHAGQGGSVGGYDAVVAQTENYKRLMDMLKENVLEHTKIEKTFLNKQMKKEWYIYIDDQIKYGITDEVITDICQILG</sequence>
<protein>
    <recommendedName>
        <fullName evidence="3">ATP-dependent Clp protease proteolytic subunit</fullName>
    </recommendedName>
</protein>
<dbReference type="GO" id="GO:0051117">
    <property type="term" value="F:ATPase binding"/>
    <property type="evidence" value="ECO:0007669"/>
    <property type="project" value="TreeGrafter"/>
</dbReference>
<dbReference type="GO" id="GO:0004252">
    <property type="term" value="F:serine-type endopeptidase activity"/>
    <property type="evidence" value="ECO:0007669"/>
    <property type="project" value="InterPro"/>
</dbReference>